<reference evidence="2 3" key="1">
    <citation type="submission" date="2020-05" db="EMBL/GenBank/DDBJ databases">
        <title>Identification and distribution of gene clusters putatively required for synthesis of sphingolipid metabolism inhibitors in phylogenetically diverse species of the filamentous fungus Fusarium.</title>
        <authorList>
            <person name="Kim H.-S."/>
            <person name="Busman M."/>
            <person name="Brown D.W."/>
            <person name="Divon H."/>
            <person name="Uhlig S."/>
            <person name="Proctor R.H."/>
        </authorList>
    </citation>
    <scope>NUCLEOTIDE SEQUENCE [LARGE SCALE GENOMIC DNA]</scope>
    <source>
        <strain evidence="2 3">NRRL 66235</strain>
    </source>
</reference>
<feature type="chain" id="PRO_5033989863" evidence="1">
    <location>
        <begin position="22"/>
        <end position="258"/>
    </location>
</feature>
<dbReference type="Proteomes" id="UP000544331">
    <property type="component" value="Unassembled WGS sequence"/>
</dbReference>
<dbReference type="OrthoDB" id="3006326at2759"/>
<organism evidence="2 3">
    <name type="scientific">Fusarium mundagurra</name>
    <dbReference type="NCBI Taxonomy" id="1567541"/>
    <lineage>
        <taxon>Eukaryota</taxon>
        <taxon>Fungi</taxon>
        <taxon>Dikarya</taxon>
        <taxon>Ascomycota</taxon>
        <taxon>Pezizomycotina</taxon>
        <taxon>Sordariomycetes</taxon>
        <taxon>Hypocreomycetidae</taxon>
        <taxon>Hypocreales</taxon>
        <taxon>Nectriaceae</taxon>
        <taxon>Fusarium</taxon>
        <taxon>Fusarium fujikuroi species complex</taxon>
    </lineage>
</organism>
<comment type="caution">
    <text evidence="2">The sequence shown here is derived from an EMBL/GenBank/DDBJ whole genome shotgun (WGS) entry which is preliminary data.</text>
</comment>
<evidence type="ECO:0000313" key="3">
    <source>
        <dbReference type="Proteomes" id="UP000544331"/>
    </source>
</evidence>
<sequence length="258" mass="28823">MLLYHLLSLLGFHYVRIGAVALMPSTREPSTAIRVSVIDGPSTLDGIPGIESQLALRAISHIKSRLGTEALLRLLQPDIQASDEFWKSIVLSSRGKAPPAFAHLDVEVDPSLFNVDMFMAWLNSSDFMAYNGANPEQYVKRRVSTEDGTSHFEITESLGGKITSFSMPDFGPGGKSSFMASLPQFPFQRTGRFQLRDGTKFADFHCAFRNKPDRSGIEATLYLWFPDATPQRLIEETTFKALEGPLDQLDRIRYKEVS</sequence>
<evidence type="ECO:0000256" key="1">
    <source>
        <dbReference type="SAM" id="SignalP"/>
    </source>
</evidence>
<keyword evidence="1" id="KW-0732">Signal</keyword>
<dbReference type="AlphaFoldDB" id="A0A8H5YAJ3"/>
<evidence type="ECO:0000313" key="2">
    <source>
        <dbReference type="EMBL" id="KAF5707901.1"/>
    </source>
</evidence>
<proteinExistence type="predicted"/>
<keyword evidence="3" id="KW-1185">Reference proteome</keyword>
<protein>
    <submittedName>
        <fullName evidence="2">Uncharacterized protein</fullName>
    </submittedName>
</protein>
<name>A0A8H5YAJ3_9HYPO</name>
<feature type="signal peptide" evidence="1">
    <location>
        <begin position="1"/>
        <end position="21"/>
    </location>
</feature>
<gene>
    <name evidence="2" type="ORF">FMUND_10884</name>
</gene>
<accession>A0A8H5YAJ3</accession>
<dbReference type="EMBL" id="JAAOAN010000406">
    <property type="protein sequence ID" value="KAF5707901.1"/>
    <property type="molecule type" value="Genomic_DNA"/>
</dbReference>